<protein>
    <submittedName>
        <fullName evidence="1">Uncharacterized protein</fullName>
    </submittedName>
</protein>
<evidence type="ECO:0000313" key="1">
    <source>
        <dbReference type="EMBL" id="CAD8059286.1"/>
    </source>
</evidence>
<dbReference type="Proteomes" id="UP000692954">
    <property type="component" value="Unassembled WGS sequence"/>
</dbReference>
<sequence length="93" mass="11464">MFLQMFKIKNLQFCQIQCKSSKINFTIFCHDANRKLKYLETIDLFQQRATSKLQFQIRTFPFRSYDIFKQRFKIKSFGLHKIRYGNRWIINLI</sequence>
<gene>
    <name evidence="1" type="ORF">PSON_ATCC_30995.1.T0130148</name>
</gene>
<comment type="caution">
    <text evidence="1">The sequence shown here is derived from an EMBL/GenBank/DDBJ whole genome shotgun (WGS) entry which is preliminary data.</text>
</comment>
<proteinExistence type="predicted"/>
<reference evidence="1" key="1">
    <citation type="submission" date="2021-01" db="EMBL/GenBank/DDBJ databases">
        <authorList>
            <consortium name="Genoscope - CEA"/>
            <person name="William W."/>
        </authorList>
    </citation>
    <scope>NUCLEOTIDE SEQUENCE</scope>
</reference>
<dbReference type="EMBL" id="CAJJDN010000013">
    <property type="protein sequence ID" value="CAD8059286.1"/>
    <property type="molecule type" value="Genomic_DNA"/>
</dbReference>
<accession>A0A8S1L3I7</accession>
<evidence type="ECO:0000313" key="2">
    <source>
        <dbReference type="Proteomes" id="UP000692954"/>
    </source>
</evidence>
<keyword evidence="2" id="KW-1185">Reference proteome</keyword>
<dbReference type="AlphaFoldDB" id="A0A8S1L3I7"/>
<organism evidence="1 2">
    <name type="scientific">Paramecium sonneborni</name>
    <dbReference type="NCBI Taxonomy" id="65129"/>
    <lineage>
        <taxon>Eukaryota</taxon>
        <taxon>Sar</taxon>
        <taxon>Alveolata</taxon>
        <taxon>Ciliophora</taxon>
        <taxon>Intramacronucleata</taxon>
        <taxon>Oligohymenophorea</taxon>
        <taxon>Peniculida</taxon>
        <taxon>Parameciidae</taxon>
        <taxon>Paramecium</taxon>
    </lineage>
</organism>
<name>A0A8S1L3I7_9CILI</name>